<dbReference type="GO" id="GO:0003700">
    <property type="term" value="F:DNA-binding transcription factor activity"/>
    <property type="evidence" value="ECO:0007669"/>
    <property type="project" value="InterPro"/>
</dbReference>
<keyword evidence="6" id="KW-0804">Transcription</keyword>
<evidence type="ECO:0000256" key="8">
    <source>
        <dbReference type="ARBA" id="ARBA00023242"/>
    </source>
</evidence>
<feature type="domain" description="Nuclear receptor" evidence="9">
    <location>
        <begin position="26"/>
        <end position="78"/>
    </location>
</feature>
<keyword evidence="2" id="KW-0863">Zinc-finger</keyword>
<comment type="caution">
    <text evidence="10">The sequence shown here is derived from an EMBL/GenBank/DDBJ whole genome shotgun (WGS) entry which is preliminary data.</text>
</comment>
<accession>A0A8X6V547</accession>
<keyword evidence="4" id="KW-0805">Transcription regulation</keyword>
<dbReference type="EMBL" id="BMAU01021185">
    <property type="protein sequence ID" value="GFX95342.1"/>
    <property type="molecule type" value="Genomic_DNA"/>
</dbReference>
<evidence type="ECO:0000256" key="6">
    <source>
        <dbReference type="ARBA" id="ARBA00023163"/>
    </source>
</evidence>
<proteinExistence type="predicted"/>
<evidence type="ECO:0000256" key="4">
    <source>
        <dbReference type="ARBA" id="ARBA00023015"/>
    </source>
</evidence>
<gene>
    <name evidence="10" type="primary">nhr-67</name>
    <name evidence="10" type="ORF">TNCV_849321</name>
</gene>
<dbReference type="GO" id="GO:0043565">
    <property type="term" value="F:sequence-specific DNA binding"/>
    <property type="evidence" value="ECO:0007669"/>
    <property type="project" value="InterPro"/>
</dbReference>
<organism evidence="10 11">
    <name type="scientific">Trichonephila clavipes</name>
    <name type="common">Golden silk orbweaver</name>
    <name type="synonym">Nephila clavipes</name>
    <dbReference type="NCBI Taxonomy" id="2585209"/>
    <lineage>
        <taxon>Eukaryota</taxon>
        <taxon>Metazoa</taxon>
        <taxon>Ecdysozoa</taxon>
        <taxon>Arthropoda</taxon>
        <taxon>Chelicerata</taxon>
        <taxon>Arachnida</taxon>
        <taxon>Araneae</taxon>
        <taxon>Araneomorphae</taxon>
        <taxon>Entelegynae</taxon>
        <taxon>Araneoidea</taxon>
        <taxon>Nephilidae</taxon>
        <taxon>Trichonephila</taxon>
    </lineage>
</organism>
<evidence type="ECO:0000256" key="3">
    <source>
        <dbReference type="ARBA" id="ARBA00022833"/>
    </source>
</evidence>
<sequence>MQVKFIEAQSNPVGVVWKFKEGVPTKRSIRRERQYACKSRSSHPSNSCTIDKMHRNQCRACRLRKCIEVGMNKDAVQHERGPRNATRQRQAAAMLFNRESSTSPFLPIPHPAEMGSPQLTFFHRPTANIFSSPCIPAYPSLHLLHPTPLLPYPLPYNLSPKDTVCETAARLLFGSIGFIKSTKELTSLPMPDQVGGATLPLTPPTSARCVFLIYRMGIYSIYVTMSSPTRHKFGIRKILQKVLRYEKAKARFFPLQIALVEEGWREIFLLGVAEMNLVHDPRLLVLEAGESSSNLISRIECALSFLEGLID</sequence>
<keyword evidence="3" id="KW-0862">Zinc</keyword>
<evidence type="ECO:0000313" key="11">
    <source>
        <dbReference type="Proteomes" id="UP000887159"/>
    </source>
</evidence>
<evidence type="ECO:0000256" key="7">
    <source>
        <dbReference type="ARBA" id="ARBA00023170"/>
    </source>
</evidence>
<dbReference type="SUPFAM" id="SSF48508">
    <property type="entry name" value="Nuclear receptor ligand-binding domain"/>
    <property type="match status" value="1"/>
</dbReference>
<protein>
    <submittedName>
        <fullName evidence="10">Nuclear hormone receptor family member nhr-67</fullName>
    </submittedName>
</protein>
<evidence type="ECO:0000259" key="9">
    <source>
        <dbReference type="PROSITE" id="PS51030"/>
    </source>
</evidence>
<evidence type="ECO:0000256" key="5">
    <source>
        <dbReference type="ARBA" id="ARBA00023125"/>
    </source>
</evidence>
<dbReference type="PANTHER" id="PTHR24083">
    <property type="entry name" value="NUCLEAR HORMONE RECEPTOR"/>
    <property type="match status" value="1"/>
</dbReference>
<dbReference type="InterPro" id="IPR001628">
    <property type="entry name" value="Znf_hrmn_rcpt"/>
</dbReference>
<evidence type="ECO:0000256" key="1">
    <source>
        <dbReference type="ARBA" id="ARBA00022723"/>
    </source>
</evidence>
<dbReference type="InterPro" id="IPR050274">
    <property type="entry name" value="Nuclear_hormone_rcpt_NR2"/>
</dbReference>
<dbReference type="PROSITE" id="PS51030">
    <property type="entry name" value="NUCLEAR_REC_DBD_2"/>
    <property type="match status" value="1"/>
</dbReference>
<keyword evidence="11" id="KW-1185">Reference proteome</keyword>
<keyword evidence="5" id="KW-0238">DNA-binding</keyword>
<dbReference type="SUPFAM" id="SSF57716">
    <property type="entry name" value="Glucocorticoid receptor-like (DNA-binding domain)"/>
    <property type="match status" value="1"/>
</dbReference>
<dbReference type="Proteomes" id="UP000887159">
    <property type="component" value="Unassembled WGS sequence"/>
</dbReference>
<reference evidence="10" key="1">
    <citation type="submission" date="2020-08" db="EMBL/GenBank/DDBJ databases">
        <title>Multicomponent nature underlies the extraordinary mechanical properties of spider dragline silk.</title>
        <authorList>
            <person name="Kono N."/>
            <person name="Nakamura H."/>
            <person name="Mori M."/>
            <person name="Yoshida Y."/>
            <person name="Ohtoshi R."/>
            <person name="Malay A.D."/>
            <person name="Moran D.A.P."/>
            <person name="Tomita M."/>
            <person name="Numata K."/>
            <person name="Arakawa K."/>
        </authorList>
    </citation>
    <scope>NUCLEOTIDE SEQUENCE</scope>
</reference>
<evidence type="ECO:0000256" key="2">
    <source>
        <dbReference type="ARBA" id="ARBA00022771"/>
    </source>
</evidence>
<dbReference type="AlphaFoldDB" id="A0A8X6V547"/>
<evidence type="ECO:0000313" key="10">
    <source>
        <dbReference type="EMBL" id="GFX95342.1"/>
    </source>
</evidence>
<keyword evidence="7 10" id="KW-0675">Receptor</keyword>
<dbReference type="InterPro" id="IPR035500">
    <property type="entry name" value="NHR-like_dom_sf"/>
</dbReference>
<keyword evidence="1" id="KW-0479">Metal-binding</keyword>
<dbReference type="GO" id="GO:0008270">
    <property type="term" value="F:zinc ion binding"/>
    <property type="evidence" value="ECO:0007669"/>
    <property type="project" value="UniProtKB-KW"/>
</dbReference>
<keyword evidence="8" id="KW-0539">Nucleus</keyword>
<dbReference type="SMART" id="SM00399">
    <property type="entry name" value="ZnF_C4"/>
    <property type="match status" value="1"/>
</dbReference>
<dbReference type="Gene3D" id="3.30.50.10">
    <property type="entry name" value="Erythroid Transcription Factor GATA-1, subunit A"/>
    <property type="match status" value="1"/>
</dbReference>
<dbReference type="Pfam" id="PF00105">
    <property type="entry name" value="zf-C4"/>
    <property type="match status" value="1"/>
</dbReference>
<dbReference type="Gene3D" id="1.10.565.10">
    <property type="entry name" value="Retinoid X Receptor"/>
    <property type="match status" value="1"/>
</dbReference>
<name>A0A8X6V547_TRICX</name>
<dbReference type="InterPro" id="IPR013088">
    <property type="entry name" value="Znf_NHR/GATA"/>
</dbReference>